<keyword evidence="2" id="KW-1185">Reference proteome</keyword>
<gene>
    <name evidence="1" type="ORF">RHMOL_Rhmol02G0160400</name>
</gene>
<evidence type="ECO:0000313" key="1">
    <source>
        <dbReference type="EMBL" id="KAI8567943.1"/>
    </source>
</evidence>
<organism evidence="1 2">
    <name type="scientific">Rhododendron molle</name>
    <name type="common">Chinese azalea</name>
    <name type="synonym">Azalea mollis</name>
    <dbReference type="NCBI Taxonomy" id="49168"/>
    <lineage>
        <taxon>Eukaryota</taxon>
        <taxon>Viridiplantae</taxon>
        <taxon>Streptophyta</taxon>
        <taxon>Embryophyta</taxon>
        <taxon>Tracheophyta</taxon>
        <taxon>Spermatophyta</taxon>
        <taxon>Magnoliopsida</taxon>
        <taxon>eudicotyledons</taxon>
        <taxon>Gunneridae</taxon>
        <taxon>Pentapetalae</taxon>
        <taxon>asterids</taxon>
        <taxon>Ericales</taxon>
        <taxon>Ericaceae</taxon>
        <taxon>Ericoideae</taxon>
        <taxon>Rhodoreae</taxon>
        <taxon>Rhododendron</taxon>
    </lineage>
</organism>
<name>A0ACC0PT33_RHOML</name>
<evidence type="ECO:0000313" key="2">
    <source>
        <dbReference type="Proteomes" id="UP001062846"/>
    </source>
</evidence>
<reference evidence="1" key="1">
    <citation type="submission" date="2022-02" db="EMBL/GenBank/DDBJ databases">
        <title>Plant Genome Project.</title>
        <authorList>
            <person name="Zhang R.-G."/>
        </authorList>
    </citation>
    <scope>NUCLEOTIDE SEQUENCE</scope>
    <source>
        <strain evidence="1">AT1</strain>
    </source>
</reference>
<protein>
    <submittedName>
        <fullName evidence="1">Uncharacterized protein</fullName>
    </submittedName>
</protein>
<comment type="caution">
    <text evidence="1">The sequence shown here is derived from an EMBL/GenBank/DDBJ whole genome shotgun (WGS) entry which is preliminary data.</text>
</comment>
<accession>A0ACC0PT33</accession>
<proteinExistence type="predicted"/>
<dbReference type="Proteomes" id="UP001062846">
    <property type="component" value="Chromosome 2"/>
</dbReference>
<sequence length="127" mass="13964">MAKNILPLKNIDLDSKNYTVEAIIVKKGMPKKSAKSGSQYQRFVLQDIQIQDSSLQSGKHAIPLTVMIHNISETFAFYRCIANASKIKQLPSMTAMKPLMLASATSSSNDPVKIINLPTSVEKALTK</sequence>
<dbReference type="EMBL" id="CM046389">
    <property type="protein sequence ID" value="KAI8567943.1"/>
    <property type="molecule type" value="Genomic_DNA"/>
</dbReference>